<organism evidence="2 3">
    <name type="scientific">Tsukamurella sputi</name>
    <dbReference type="NCBI Taxonomy" id="2591848"/>
    <lineage>
        <taxon>Bacteria</taxon>
        <taxon>Bacillati</taxon>
        <taxon>Actinomycetota</taxon>
        <taxon>Actinomycetes</taxon>
        <taxon>Mycobacteriales</taxon>
        <taxon>Tsukamurellaceae</taxon>
        <taxon>Tsukamurella</taxon>
    </lineage>
</organism>
<name>A0A5C5RMG7_9ACTN</name>
<keyword evidence="3" id="KW-1185">Reference proteome</keyword>
<protein>
    <recommendedName>
        <fullName evidence="4">DUF5652 domain-containing protein</fullName>
    </recommendedName>
</protein>
<dbReference type="Proteomes" id="UP000319792">
    <property type="component" value="Unassembled WGS sequence"/>
</dbReference>
<comment type="caution">
    <text evidence="2">The sequence shown here is derived from an EMBL/GenBank/DDBJ whole genome shotgun (WGS) entry which is preliminary data.</text>
</comment>
<reference evidence="2 3" key="1">
    <citation type="submission" date="2019-08" db="EMBL/GenBank/DDBJ databases">
        <title>Tsukamurella conjunctivitidis sp. nov., Tsukamurella assacharolytica sp. nov. and Tsukamurella sputae sp. nov. isolated from patients with conjunctivitis, bacteraemia (lymphoma) and respiratory infection (sputum) in Hong Kong.</title>
        <authorList>
            <person name="Fok K.M.N."/>
            <person name="Fong J.Y.H."/>
        </authorList>
    </citation>
    <scope>NUCLEOTIDE SEQUENCE [LARGE SCALE GENOMIC DNA]</scope>
    <source>
        <strain evidence="2 3">HKU70</strain>
    </source>
</reference>
<evidence type="ECO:0000313" key="2">
    <source>
        <dbReference type="EMBL" id="TWS23381.1"/>
    </source>
</evidence>
<dbReference type="OrthoDB" id="5125307at2"/>
<dbReference type="RefSeq" id="WP_146434982.1">
    <property type="nucleotide sequence ID" value="NZ_VIGV01000004.1"/>
</dbReference>
<evidence type="ECO:0008006" key="4">
    <source>
        <dbReference type="Google" id="ProtNLM"/>
    </source>
</evidence>
<proteinExistence type="predicted"/>
<keyword evidence="1" id="KW-1133">Transmembrane helix</keyword>
<keyword evidence="1" id="KW-0472">Membrane</keyword>
<keyword evidence="1" id="KW-0812">Transmembrane</keyword>
<dbReference type="EMBL" id="VIGV01000004">
    <property type="protein sequence ID" value="TWS23381.1"/>
    <property type="molecule type" value="Genomic_DNA"/>
</dbReference>
<sequence length="85" mass="8661">MSPKKKLSWGELSPRAKTTIVAAAAVDAGLRAWALADLAGRDDAEVRGPKKLWGLGLGVVNSAGLLPAAYLLFGRASAQASSATA</sequence>
<feature type="transmembrane region" description="Helical" evidence="1">
    <location>
        <begin position="52"/>
        <end position="73"/>
    </location>
</feature>
<dbReference type="AlphaFoldDB" id="A0A5C5RMG7"/>
<evidence type="ECO:0000313" key="3">
    <source>
        <dbReference type="Proteomes" id="UP000319792"/>
    </source>
</evidence>
<accession>A0A5C5RMG7</accession>
<gene>
    <name evidence="2" type="ORF">FK268_13905</name>
</gene>
<evidence type="ECO:0000256" key="1">
    <source>
        <dbReference type="SAM" id="Phobius"/>
    </source>
</evidence>